<gene>
    <name evidence="1" type="ORF">A4W93_08525</name>
</gene>
<proteinExistence type="predicted"/>
<name>A0A1W6L6P6_9BURK</name>
<dbReference type="KEGG" id="rgu:A4W93_08525"/>
<dbReference type="Proteomes" id="UP000193427">
    <property type="component" value="Chromosome"/>
</dbReference>
<sequence>MALTSAGQIFLACSAVFLGAAYGLGRGVSRRLRPGKRTSVLLVIIFFTMIALFVPFTWWTGQAFFALATKPIYSATVVGHTSELRDYEEKDSRGRTVRGQRLMHTAQVRFLGPDGAWLELPNSVASGDEPVDGSGLKVVYAPGDRVATELSVRSVGLWLGASVMLFILGYFLWAAVWYAMGRPMEGVRDFGMAFLFRFLLPVVTSLMAAALGYTALKYFALGNPDGHPLWVACLCTLFTLALLPLLVTLLTPAKGQRRGK</sequence>
<evidence type="ECO:0000313" key="2">
    <source>
        <dbReference type="Proteomes" id="UP000193427"/>
    </source>
</evidence>
<reference evidence="1 2" key="1">
    <citation type="submission" date="2016-04" db="EMBL/GenBank/DDBJ databases">
        <title>Complete genome sequence of natural rubber-degrading, novel Gram-negative bacterium, Rhizobacter gummiphilus strain NS21.</title>
        <authorList>
            <person name="Tabata M."/>
            <person name="Kasai D."/>
            <person name="Fukuda M."/>
        </authorList>
    </citation>
    <scope>NUCLEOTIDE SEQUENCE [LARGE SCALE GENOMIC DNA]</scope>
    <source>
        <strain evidence="1 2">NS21</strain>
    </source>
</reference>
<dbReference type="STRING" id="946333.A4W93_08525"/>
<dbReference type="RefSeq" id="WP_085750226.1">
    <property type="nucleotide sequence ID" value="NZ_BSPR01000008.1"/>
</dbReference>
<organism evidence="1 2">
    <name type="scientific">Piscinibacter gummiphilus</name>
    <dbReference type="NCBI Taxonomy" id="946333"/>
    <lineage>
        <taxon>Bacteria</taxon>
        <taxon>Pseudomonadati</taxon>
        <taxon>Pseudomonadota</taxon>
        <taxon>Betaproteobacteria</taxon>
        <taxon>Burkholderiales</taxon>
        <taxon>Sphaerotilaceae</taxon>
        <taxon>Piscinibacter</taxon>
    </lineage>
</organism>
<keyword evidence="2" id="KW-1185">Reference proteome</keyword>
<dbReference type="AlphaFoldDB" id="A0A1W6L6P6"/>
<protein>
    <submittedName>
        <fullName evidence="1">Uncharacterized protein</fullName>
    </submittedName>
</protein>
<dbReference type="OrthoDB" id="6707594at2"/>
<accession>A0A1W6L6P6</accession>
<evidence type="ECO:0000313" key="1">
    <source>
        <dbReference type="EMBL" id="ARN19955.1"/>
    </source>
</evidence>
<dbReference type="EMBL" id="CP015118">
    <property type="protein sequence ID" value="ARN19955.1"/>
    <property type="molecule type" value="Genomic_DNA"/>
</dbReference>